<feature type="compositionally biased region" description="Low complexity" evidence="1">
    <location>
        <begin position="245"/>
        <end position="255"/>
    </location>
</feature>
<protein>
    <submittedName>
        <fullName evidence="4">Uncharacterized protein LOC117639587</fullName>
    </submittedName>
</protein>
<dbReference type="GO" id="GO:0045742">
    <property type="term" value="P:positive regulation of epidermal growth factor receptor signaling pathway"/>
    <property type="evidence" value="ECO:0007669"/>
    <property type="project" value="TreeGrafter"/>
</dbReference>
<dbReference type="OrthoDB" id="3908708at2759"/>
<sequence length="267" mass="30573">MRGGPHVHGVHLDGVGRTIASSPEGHRRPETTTVKVYARCLRPDIEYKTLGITFQTTCREVVEALLSKYRMRHRDPNLFFLTMEVTVRRAGVRTVLVLDEEARPAALQACHPTGDSRFALQTRRGGLVKIYDSAVMPGSQYKSLLISERTTVDELLQILLNCYNSKERVEQFSLYEVNSSQEYQRKLHPDDHPLRVQQAWLPQHQLHFLVRRNTDYRMRRGKQTPWSPELASIPSSTPLNSRGMLPLSSTAPSTSSPFADYENYFYI</sequence>
<dbReference type="Pfam" id="PF00788">
    <property type="entry name" value="RA"/>
    <property type="match status" value="2"/>
</dbReference>
<evidence type="ECO:0000256" key="1">
    <source>
        <dbReference type="SAM" id="MobiDB-lite"/>
    </source>
</evidence>
<organism evidence="4">
    <name type="scientific">Thrips palmi</name>
    <name type="common">Melon thrips</name>
    <dbReference type="NCBI Taxonomy" id="161013"/>
    <lineage>
        <taxon>Eukaryota</taxon>
        <taxon>Metazoa</taxon>
        <taxon>Ecdysozoa</taxon>
        <taxon>Arthropoda</taxon>
        <taxon>Hexapoda</taxon>
        <taxon>Insecta</taxon>
        <taxon>Pterygota</taxon>
        <taxon>Neoptera</taxon>
        <taxon>Paraneoptera</taxon>
        <taxon>Thysanoptera</taxon>
        <taxon>Terebrantia</taxon>
        <taxon>Thripoidea</taxon>
        <taxon>Thripidae</taxon>
        <taxon>Thrips</taxon>
    </lineage>
</organism>
<dbReference type="GeneID" id="117639587"/>
<dbReference type="InParanoid" id="A0A6P8ZH62"/>
<keyword evidence="3" id="KW-1185">Reference proteome</keyword>
<dbReference type="InterPro" id="IPR029071">
    <property type="entry name" value="Ubiquitin-like_domsf"/>
</dbReference>
<dbReference type="AlphaFoldDB" id="A0A6P8ZH62"/>
<evidence type="ECO:0000313" key="3">
    <source>
        <dbReference type="Proteomes" id="UP000515158"/>
    </source>
</evidence>
<feature type="region of interest" description="Disordered" evidence="1">
    <location>
        <begin position="1"/>
        <end position="30"/>
    </location>
</feature>
<name>A0A6P8ZH62_THRPL</name>
<feature type="domain" description="Ras-associating" evidence="2">
    <location>
        <begin position="30"/>
        <end position="121"/>
    </location>
</feature>
<dbReference type="GO" id="GO:0007165">
    <property type="term" value="P:signal transduction"/>
    <property type="evidence" value="ECO:0007669"/>
    <property type="project" value="InterPro"/>
</dbReference>
<feature type="domain" description="Ras-associating" evidence="2">
    <location>
        <begin position="124"/>
        <end position="215"/>
    </location>
</feature>
<dbReference type="Proteomes" id="UP000515158">
    <property type="component" value="Unplaced"/>
</dbReference>
<accession>A0A6P8ZH62</accession>
<dbReference type="CDD" id="cd17043">
    <property type="entry name" value="RA"/>
    <property type="match status" value="1"/>
</dbReference>
<dbReference type="KEGG" id="tpal:117639587"/>
<dbReference type="GO" id="GO:0045743">
    <property type="term" value="P:positive regulation of fibroblast growth factor receptor signaling pathway"/>
    <property type="evidence" value="ECO:0007669"/>
    <property type="project" value="TreeGrafter"/>
</dbReference>
<proteinExistence type="predicted"/>
<dbReference type="PROSITE" id="PS50200">
    <property type="entry name" value="RA"/>
    <property type="match status" value="2"/>
</dbReference>
<dbReference type="RefSeq" id="XP_034231299.1">
    <property type="nucleotide sequence ID" value="XM_034375408.1"/>
</dbReference>
<dbReference type="SUPFAM" id="SSF54236">
    <property type="entry name" value="Ubiquitin-like"/>
    <property type="match status" value="2"/>
</dbReference>
<evidence type="ECO:0000313" key="4">
    <source>
        <dbReference type="RefSeq" id="XP_034231299.1"/>
    </source>
</evidence>
<dbReference type="Gene3D" id="3.10.20.90">
    <property type="entry name" value="Phosphatidylinositol 3-kinase Catalytic Subunit, Chain A, domain 1"/>
    <property type="match status" value="2"/>
</dbReference>
<feature type="region of interest" description="Disordered" evidence="1">
    <location>
        <begin position="220"/>
        <end position="255"/>
    </location>
</feature>
<dbReference type="SMART" id="SM00314">
    <property type="entry name" value="RA"/>
    <property type="match status" value="2"/>
</dbReference>
<gene>
    <name evidence="4" type="primary">LOC117639587</name>
</gene>
<reference evidence="4" key="1">
    <citation type="submission" date="2025-08" db="UniProtKB">
        <authorList>
            <consortium name="RefSeq"/>
        </authorList>
    </citation>
    <scope>IDENTIFICATION</scope>
    <source>
        <tissue evidence="4">Total insect</tissue>
    </source>
</reference>
<dbReference type="PANTHER" id="PTHR21298:SF2">
    <property type="entry name" value="GH01721P"/>
    <property type="match status" value="1"/>
</dbReference>
<dbReference type="CTD" id="33814"/>
<dbReference type="PANTHER" id="PTHR21298">
    <property type="entry name" value="GH01721P"/>
    <property type="match status" value="1"/>
</dbReference>
<dbReference type="InterPro" id="IPR000159">
    <property type="entry name" value="RA_dom"/>
</dbReference>
<evidence type="ECO:0000259" key="2">
    <source>
        <dbReference type="PROSITE" id="PS50200"/>
    </source>
</evidence>